<keyword evidence="3" id="KW-1185">Reference proteome</keyword>
<gene>
    <name evidence="2" type="ORF">CD934_00530</name>
    <name evidence="1" type="ORF">FHS33_004901</name>
</gene>
<dbReference type="AlphaFoldDB" id="A0A514JJ52"/>
<reference evidence="1 4" key="2">
    <citation type="submission" date="2020-08" db="EMBL/GenBank/DDBJ databases">
        <title>Genomic Encyclopedia of Type Strains, Phase III (KMG-III): the genomes of soil and plant-associated and newly described type strains.</title>
        <authorList>
            <person name="Whitman W."/>
        </authorList>
    </citation>
    <scope>NUCLEOTIDE SEQUENCE [LARGE SCALE GENOMIC DNA]</scope>
    <source>
        <strain evidence="1 4">CECT 3271</strain>
    </source>
</reference>
<dbReference type="RefSeq" id="WP_142197414.1">
    <property type="nucleotide sequence ID" value="NZ_BMSU01000017.1"/>
</dbReference>
<dbReference type="Proteomes" id="UP000530412">
    <property type="component" value="Unassembled WGS sequence"/>
</dbReference>
<evidence type="ECO:0000313" key="4">
    <source>
        <dbReference type="Proteomes" id="UP000530412"/>
    </source>
</evidence>
<reference evidence="2 3" key="1">
    <citation type="submission" date="2017-07" db="EMBL/GenBank/DDBJ databases">
        <title>The Complete Genome of Streptomyces asterosporus-ZSY.</title>
        <authorList>
            <person name="Zhang S."/>
        </authorList>
    </citation>
    <scope>NUCLEOTIDE SEQUENCE [LARGE SCALE GENOMIC DNA]</scope>
    <source>
        <strain evidence="2 3">DSM 41452</strain>
    </source>
</reference>
<sequence length="120" mass="13180">MSDHLSPPPPRAADAGLWESIEGLHGWLDTHRPVDGPDQLLLRILKLSEEVGEVAQAVIGATGQNPRKGTTHTWDDVRSELCDVAVTALMALRTLTPDAREVFIRHLDGVTRRSLGDRND</sequence>
<organism evidence="2 3">
    <name type="scientific">Streptomyces calvus</name>
    <dbReference type="NCBI Taxonomy" id="67282"/>
    <lineage>
        <taxon>Bacteria</taxon>
        <taxon>Bacillati</taxon>
        <taxon>Actinomycetota</taxon>
        <taxon>Actinomycetes</taxon>
        <taxon>Kitasatosporales</taxon>
        <taxon>Streptomycetaceae</taxon>
        <taxon>Streptomyces</taxon>
    </lineage>
</organism>
<dbReference type="EMBL" id="CP022310">
    <property type="protein sequence ID" value="QDI67334.1"/>
    <property type="molecule type" value="Genomic_DNA"/>
</dbReference>
<evidence type="ECO:0000313" key="1">
    <source>
        <dbReference type="EMBL" id="MBA8946448.1"/>
    </source>
</evidence>
<protein>
    <submittedName>
        <fullName evidence="1">NTP pyrophosphatase (Non-canonical NTP hydrolase)</fullName>
    </submittedName>
</protein>
<dbReference type="KEGG" id="sast:CD934_00530"/>
<dbReference type="CDD" id="cd11533">
    <property type="entry name" value="NTP-PPase_Af0060_like"/>
    <property type="match status" value="1"/>
</dbReference>
<dbReference type="Gene3D" id="1.10.287.1080">
    <property type="entry name" value="MazG-like"/>
    <property type="match status" value="1"/>
</dbReference>
<keyword evidence="1" id="KW-0378">Hydrolase</keyword>
<dbReference type="SUPFAM" id="SSF101386">
    <property type="entry name" value="all-alpha NTP pyrophosphatases"/>
    <property type="match status" value="1"/>
</dbReference>
<evidence type="ECO:0000313" key="2">
    <source>
        <dbReference type="EMBL" id="QDI67334.1"/>
    </source>
</evidence>
<evidence type="ECO:0000313" key="3">
    <source>
        <dbReference type="Proteomes" id="UP000316215"/>
    </source>
</evidence>
<name>A0A514JJ52_9ACTN</name>
<dbReference type="Proteomes" id="UP000316215">
    <property type="component" value="Chromosome"/>
</dbReference>
<dbReference type="GO" id="GO:0016787">
    <property type="term" value="F:hydrolase activity"/>
    <property type="evidence" value="ECO:0007669"/>
    <property type="project" value="UniProtKB-KW"/>
</dbReference>
<accession>A0A514JJ52</accession>
<dbReference type="OrthoDB" id="3785106at2"/>
<dbReference type="EMBL" id="JACJIE010000013">
    <property type="protein sequence ID" value="MBA8946448.1"/>
    <property type="molecule type" value="Genomic_DNA"/>
</dbReference>
<dbReference type="InterPro" id="IPR044548">
    <property type="entry name" value="AF0060_NTP-PPase_MazG-like"/>
</dbReference>
<proteinExistence type="predicted"/>